<dbReference type="GeneID" id="19209126"/>
<evidence type="ECO:0000313" key="1">
    <source>
        <dbReference type="EMBL" id="EIW80337.1"/>
    </source>
</evidence>
<dbReference type="KEGG" id="cput:CONPUDRAFT_73484"/>
<protein>
    <submittedName>
        <fullName evidence="1">Uncharacterized protein</fullName>
    </submittedName>
</protein>
<dbReference type="Proteomes" id="UP000053558">
    <property type="component" value="Unassembled WGS sequence"/>
</dbReference>
<comment type="caution">
    <text evidence="1">The sequence shown here is derived from an EMBL/GenBank/DDBJ whole genome shotgun (WGS) entry which is preliminary data.</text>
</comment>
<accession>A0A5M3MMT0</accession>
<name>A0A5M3MMT0_CONPW</name>
<keyword evidence="2" id="KW-1185">Reference proteome</keyword>
<proteinExistence type="predicted"/>
<dbReference type="RefSeq" id="XP_007769103.1">
    <property type="nucleotide sequence ID" value="XM_007770913.1"/>
</dbReference>
<dbReference type="EMBL" id="JH711579">
    <property type="protein sequence ID" value="EIW80337.1"/>
    <property type="molecule type" value="Genomic_DNA"/>
</dbReference>
<gene>
    <name evidence="1" type="ORF">CONPUDRAFT_73484</name>
</gene>
<reference evidence="2" key="1">
    <citation type="journal article" date="2012" name="Science">
        <title>The Paleozoic origin of enzymatic lignin decomposition reconstructed from 31 fungal genomes.</title>
        <authorList>
            <person name="Floudas D."/>
            <person name="Binder M."/>
            <person name="Riley R."/>
            <person name="Barry K."/>
            <person name="Blanchette R.A."/>
            <person name="Henrissat B."/>
            <person name="Martinez A.T."/>
            <person name="Otillar R."/>
            <person name="Spatafora J.W."/>
            <person name="Yadav J.S."/>
            <person name="Aerts A."/>
            <person name="Benoit I."/>
            <person name="Boyd A."/>
            <person name="Carlson A."/>
            <person name="Copeland A."/>
            <person name="Coutinho P.M."/>
            <person name="de Vries R.P."/>
            <person name="Ferreira P."/>
            <person name="Findley K."/>
            <person name="Foster B."/>
            <person name="Gaskell J."/>
            <person name="Glotzer D."/>
            <person name="Gorecki P."/>
            <person name="Heitman J."/>
            <person name="Hesse C."/>
            <person name="Hori C."/>
            <person name="Igarashi K."/>
            <person name="Jurgens J.A."/>
            <person name="Kallen N."/>
            <person name="Kersten P."/>
            <person name="Kohler A."/>
            <person name="Kuees U."/>
            <person name="Kumar T.K.A."/>
            <person name="Kuo A."/>
            <person name="LaButti K."/>
            <person name="Larrondo L.F."/>
            <person name="Lindquist E."/>
            <person name="Ling A."/>
            <person name="Lombard V."/>
            <person name="Lucas S."/>
            <person name="Lundell T."/>
            <person name="Martin R."/>
            <person name="McLaughlin D.J."/>
            <person name="Morgenstern I."/>
            <person name="Morin E."/>
            <person name="Murat C."/>
            <person name="Nagy L.G."/>
            <person name="Nolan M."/>
            <person name="Ohm R.A."/>
            <person name="Patyshakuliyeva A."/>
            <person name="Rokas A."/>
            <person name="Ruiz-Duenas F.J."/>
            <person name="Sabat G."/>
            <person name="Salamov A."/>
            <person name="Samejima M."/>
            <person name="Schmutz J."/>
            <person name="Slot J.C."/>
            <person name="St John F."/>
            <person name="Stenlid J."/>
            <person name="Sun H."/>
            <person name="Sun S."/>
            <person name="Syed K."/>
            <person name="Tsang A."/>
            <person name="Wiebenga A."/>
            <person name="Young D."/>
            <person name="Pisabarro A."/>
            <person name="Eastwood D.C."/>
            <person name="Martin F."/>
            <person name="Cullen D."/>
            <person name="Grigoriev I.V."/>
            <person name="Hibbett D.S."/>
        </authorList>
    </citation>
    <scope>NUCLEOTIDE SEQUENCE [LARGE SCALE GENOMIC DNA]</scope>
    <source>
        <strain evidence="2">RWD-64-598 SS2</strain>
    </source>
</reference>
<dbReference type="AlphaFoldDB" id="A0A5M3MMT0"/>
<evidence type="ECO:0000313" key="2">
    <source>
        <dbReference type="Proteomes" id="UP000053558"/>
    </source>
</evidence>
<sequence>MATFRSPRCNSRRPASLRPLDVHIIESNAEYHGLSQGPGKKKLTRMEIEMIRLSALRHPNLLSMLAVNKRRAALLGVLQNSECLREERVSAGVNTRGIFLATRENQLQLKRVKLDKVKGHAPLRDQPHHSNLFGPDVKVANGELGLPEACSYKVPRALLMRPGNVRLFLPLFIRIYVAQLQDAVPRGLVRFKRFPLRSEVVDWAVWLVFYLGTTGDEYGRNLLT</sequence>
<organism evidence="1 2">
    <name type="scientific">Coniophora puteana (strain RWD-64-598)</name>
    <name type="common">Brown rot fungus</name>
    <dbReference type="NCBI Taxonomy" id="741705"/>
    <lineage>
        <taxon>Eukaryota</taxon>
        <taxon>Fungi</taxon>
        <taxon>Dikarya</taxon>
        <taxon>Basidiomycota</taxon>
        <taxon>Agaricomycotina</taxon>
        <taxon>Agaricomycetes</taxon>
        <taxon>Agaricomycetidae</taxon>
        <taxon>Boletales</taxon>
        <taxon>Coniophorineae</taxon>
        <taxon>Coniophoraceae</taxon>
        <taxon>Coniophora</taxon>
    </lineage>
</organism>
<dbReference type="OrthoDB" id="341578at2759"/>